<dbReference type="PROSITE" id="PS50262">
    <property type="entry name" value="G_PROTEIN_RECEP_F1_2"/>
    <property type="match status" value="1"/>
</dbReference>
<keyword evidence="2" id="KW-1003">Cell membrane</keyword>
<dbReference type="EMBL" id="CAIIXF020000008">
    <property type="protein sequence ID" value="CAH1792415.1"/>
    <property type="molecule type" value="Genomic_DNA"/>
</dbReference>
<evidence type="ECO:0000256" key="6">
    <source>
        <dbReference type="ARBA" id="ARBA00023136"/>
    </source>
</evidence>
<protein>
    <recommendedName>
        <fullName evidence="11">G-protein coupled receptors family 1 profile domain-containing protein</fullName>
    </recommendedName>
</protein>
<dbReference type="AlphaFoldDB" id="A0A8S4PHD4"/>
<keyword evidence="3 9" id="KW-0812">Transmembrane</keyword>
<feature type="non-terminal residue" evidence="12">
    <location>
        <position position="1"/>
    </location>
</feature>
<dbReference type="PROSITE" id="PS00237">
    <property type="entry name" value="G_PROTEIN_RECEP_F1_1"/>
    <property type="match status" value="1"/>
</dbReference>
<keyword evidence="13" id="KW-1185">Reference proteome</keyword>
<feature type="domain" description="G-protein coupled receptors family 1 profile" evidence="11">
    <location>
        <begin position="17"/>
        <end position="210"/>
    </location>
</feature>
<evidence type="ECO:0000256" key="8">
    <source>
        <dbReference type="ARBA" id="ARBA00023224"/>
    </source>
</evidence>
<evidence type="ECO:0000256" key="9">
    <source>
        <dbReference type="RuleBase" id="RU000688"/>
    </source>
</evidence>
<evidence type="ECO:0000256" key="7">
    <source>
        <dbReference type="ARBA" id="ARBA00023170"/>
    </source>
</evidence>
<dbReference type="SUPFAM" id="SSF81321">
    <property type="entry name" value="Family A G protein-coupled receptor-like"/>
    <property type="match status" value="1"/>
</dbReference>
<dbReference type="PANTHER" id="PTHR24228">
    <property type="entry name" value="B2 BRADYKININ RECEPTOR/ANGIOTENSIN II RECEPTOR"/>
    <property type="match status" value="1"/>
</dbReference>
<evidence type="ECO:0000313" key="13">
    <source>
        <dbReference type="Proteomes" id="UP000749559"/>
    </source>
</evidence>
<comment type="caution">
    <text evidence="12">The sequence shown here is derived from an EMBL/GenBank/DDBJ whole genome shotgun (WGS) entry which is preliminary data.</text>
</comment>
<evidence type="ECO:0000256" key="5">
    <source>
        <dbReference type="ARBA" id="ARBA00023040"/>
    </source>
</evidence>
<name>A0A8S4PHD4_OWEFU</name>
<evidence type="ECO:0000256" key="10">
    <source>
        <dbReference type="SAM" id="Phobius"/>
    </source>
</evidence>
<reference evidence="12" key="1">
    <citation type="submission" date="2022-03" db="EMBL/GenBank/DDBJ databases">
        <authorList>
            <person name="Martin C."/>
        </authorList>
    </citation>
    <scope>NUCLEOTIDE SEQUENCE</scope>
</reference>
<evidence type="ECO:0000256" key="4">
    <source>
        <dbReference type="ARBA" id="ARBA00022989"/>
    </source>
</evidence>
<keyword evidence="5 9" id="KW-0297">G-protein coupled receptor</keyword>
<dbReference type="InterPro" id="IPR000276">
    <property type="entry name" value="GPCR_Rhodpsn"/>
</dbReference>
<evidence type="ECO:0000256" key="2">
    <source>
        <dbReference type="ARBA" id="ARBA00022475"/>
    </source>
</evidence>
<keyword evidence="7 9" id="KW-0675">Receptor</keyword>
<dbReference type="InterPro" id="IPR017452">
    <property type="entry name" value="GPCR_Rhodpsn_7TM"/>
</dbReference>
<dbReference type="Proteomes" id="UP000749559">
    <property type="component" value="Unassembled WGS sequence"/>
</dbReference>
<feature type="transmembrane region" description="Helical" evidence="10">
    <location>
        <begin position="38"/>
        <end position="60"/>
    </location>
</feature>
<organism evidence="12 13">
    <name type="scientific">Owenia fusiformis</name>
    <name type="common">Polychaete worm</name>
    <dbReference type="NCBI Taxonomy" id="6347"/>
    <lineage>
        <taxon>Eukaryota</taxon>
        <taxon>Metazoa</taxon>
        <taxon>Spiralia</taxon>
        <taxon>Lophotrochozoa</taxon>
        <taxon>Annelida</taxon>
        <taxon>Polychaeta</taxon>
        <taxon>Sedentaria</taxon>
        <taxon>Canalipalpata</taxon>
        <taxon>Sabellida</taxon>
        <taxon>Oweniida</taxon>
        <taxon>Oweniidae</taxon>
        <taxon>Owenia</taxon>
    </lineage>
</organism>
<gene>
    <name evidence="12" type="ORF">OFUS_LOCUS17377</name>
</gene>
<evidence type="ECO:0000259" key="11">
    <source>
        <dbReference type="PROSITE" id="PS50262"/>
    </source>
</evidence>
<feature type="non-terminal residue" evidence="12">
    <location>
        <position position="210"/>
    </location>
</feature>
<evidence type="ECO:0000256" key="3">
    <source>
        <dbReference type="ARBA" id="ARBA00022692"/>
    </source>
</evidence>
<feature type="transmembrane region" description="Helical" evidence="10">
    <location>
        <begin position="161"/>
        <end position="186"/>
    </location>
</feature>
<keyword evidence="8 9" id="KW-0807">Transducer</keyword>
<keyword evidence="4 10" id="KW-1133">Transmembrane helix</keyword>
<feature type="transmembrane region" description="Helical" evidence="10">
    <location>
        <begin position="66"/>
        <end position="94"/>
    </location>
</feature>
<comment type="subcellular location">
    <subcellularLocation>
        <location evidence="1">Cell membrane</location>
        <topology evidence="1">Multi-pass membrane protein</topology>
    </subcellularLocation>
</comment>
<sequence length="210" mass="23389">LVVQIGGSLCLILGLLLNSLAVVAIVRTPKLHTVTYFLIAYLSIADLILCAFGLPVMIAVDSARGWIFGQTFCLMFPFINQSVIGIELGALVVMSLHRFILICYPNTSRTIFKPIGIICMISIFLIVDLIAMLPPVVGLWGKLWYEPRKNLCTFVDIGDGYNIFPMAVAFGFPITAFVISYTNIFIRIKQQQKNMNKHQQPSTDSKLSQK</sequence>
<evidence type="ECO:0000313" key="12">
    <source>
        <dbReference type="EMBL" id="CAH1792415.1"/>
    </source>
</evidence>
<dbReference type="PANTHER" id="PTHR24228:SF74">
    <property type="entry name" value="G-PROTEIN COUPLED RECEPTORS FAMILY 1 PROFILE DOMAIN-CONTAINING PROTEIN"/>
    <property type="match status" value="1"/>
</dbReference>
<dbReference type="Pfam" id="PF00001">
    <property type="entry name" value="7tm_1"/>
    <property type="match status" value="1"/>
</dbReference>
<evidence type="ECO:0000256" key="1">
    <source>
        <dbReference type="ARBA" id="ARBA00004651"/>
    </source>
</evidence>
<comment type="similarity">
    <text evidence="9">Belongs to the G-protein coupled receptor 1 family.</text>
</comment>
<accession>A0A8S4PHD4</accession>
<proteinExistence type="inferred from homology"/>
<dbReference type="GO" id="GO:0005886">
    <property type="term" value="C:plasma membrane"/>
    <property type="evidence" value="ECO:0007669"/>
    <property type="project" value="UniProtKB-SubCell"/>
</dbReference>
<dbReference type="PRINTS" id="PR00237">
    <property type="entry name" value="GPCRRHODOPSN"/>
</dbReference>
<feature type="transmembrane region" description="Helical" evidence="10">
    <location>
        <begin position="6"/>
        <end position="26"/>
    </location>
</feature>
<dbReference type="OrthoDB" id="10044919at2759"/>
<feature type="transmembrane region" description="Helical" evidence="10">
    <location>
        <begin position="115"/>
        <end position="141"/>
    </location>
</feature>
<dbReference type="Gene3D" id="1.20.1070.10">
    <property type="entry name" value="Rhodopsin 7-helix transmembrane proteins"/>
    <property type="match status" value="1"/>
</dbReference>
<dbReference type="GO" id="GO:0004930">
    <property type="term" value="F:G protein-coupled receptor activity"/>
    <property type="evidence" value="ECO:0007669"/>
    <property type="project" value="UniProtKB-KW"/>
</dbReference>
<keyword evidence="6 10" id="KW-0472">Membrane</keyword>